<evidence type="ECO:0000256" key="2">
    <source>
        <dbReference type="ARBA" id="ARBA00023015"/>
    </source>
</evidence>
<feature type="domain" description="HTH lysR-type" evidence="5">
    <location>
        <begin position="1"/>
        <end position="60"/>
    </location>
</feature>
<dbReference type="GO" id="GO:0032993">
    <property type="term" value="C:protein-DNA complex"/>
    <property type="evidence" value="ECO:0007669"/>
    <property type="project" value="TreeGrafter"/>
</dbReference>
<evidence type="ECO:0000313" key="6">
    <source>
        <dbReference type="EMBL" id="RKN36689.1"/>
    </source>
</evidence>
<dbReference type="PANTHER" id="PTHR30346">
    <property type="entry name" value="TRANSCRIPTIONAL DUAL REGULATOR HCAR-RELATED"/>
    <property type="match status" value="1"/>
</dbReference>
<dbReference type="FunFam" id="1.10.10.10:FF:000001">
    <property type="entry name" value="LysR family transcriptional regulator"/>
    <property type="match status" value="1"/>
</dbReference>
<dbReference type="InterPro" id="IPR036388">
    <property type="entry name" value="WH-like_DNA-bd_sf"/>
</dbReference>
<dbReference type="GO" id="GO:0003677">
    <property type="term" value="F:DNA binding"/>
    <property type="evidence" value="ECO:0007669"/>
    <property type="project" value="UniProtKB-KW"/>
</dbReference>
<dbReference type="OrthoDB" id="79118at2"/>
<dbReference type="EMBL" id="RBAL01000032">
    <property type="protein sequence ID" value="RKN36689.1"/>
    <property type="molecule type" value="Genomic_DNA"/>
</dbReference>
<reference evidence="6 7" key="1">
    <citation type="journal article" date="2014" name="Int. J. Syst. Evol. Microbiol.">
        <title>Streptomyces hoynatensis sp. nov., isolated from deep marine sediment.</title>
        <authorList>
            <person name="Veyisoglu A."/>
            <person name="Sahin N."/>
        </authorList>
    </citation>
    <scope>NUCLEOTIDE SEQUENCE [LARGE SCALE GENOMIC DNA]</scope>
    <source>
        <strain evidence="6 7">KCTC 29097</strain>
    </source>
</reference>
<dbReference type="Gene3D" id="3.40.190.10">
    <property type="entry name" value="Periplasmic binding protein-like II"/>
    <property type="match status" value="2"/>
</dbReference>
<name>A0A3A9YIH5_9ACTN</name>
<keyword evidence="2" id="KW-0805">Transcription regulation</keyword>
<keyword evidence="4" id="KW-0804">Transcription</keyword>
<proteinExistence type="inferred from homology"/>
<organism evidence="6 7">
    <name type="scientific">Streptomyces hoynatensis</name>
    <dbReference type="NCBI Taxonomy" id="1141874"/>
    <lineage>
        <taxon>Bacteria</taxon>
        <taxon>Bacillati</taxon>
        <taxon>Actinomycetota</taxon>
        <taxon>Actinomycetes</taxon>
        <taxon>Kitasatosporales</taxon>
        <taxon>Streptomycetaceae</taxon>
        <taxon>Streptomyces</taxon>
    </lineage>
</organism>
<evidence type="ECO:0000256" key="3">
    <source>
        <dbReference type="ARBA" id="ARBA00023125"/>
    </source>
</evidence>
<dbReference type="Gene3D" id="1.10.10.10">
    <property type="entry name" value="Winged helix-like DNA-binding domain superfamily/Winged helix DNA-binding domain"/>
    <property type="match status" value="1"/>
</dbReference>
<dbReference type="SUPFAM" id="SSF46785">
    <property type="entry name" value="Winged helix' DNA-binding domain"/>
    <property type="match status" value="1"/>
</dbReference>
<dbReference type="PROSITE" id="PS50931">
    <property type="entry name" value="HTH_LYSR"/>
    <property type="match status" value="1"/>
</dbReference>
<evidence type="ECO:0000256" key="4">
    <source>
        <dbReference type="ARBA" id="ARBA00023163"/>
    </source>
</evidence>
<sequence>MDVASKTIECFVTVAEELSFTRAAERLTMSQPAISRQIRKLETDLGVHLFARNSREVQMTSVGAAFLEPARQVLSAWESAQRAARTAAAQHAKVLRVGFQATGAGPLTTRSRSLFATRFPGVTVEPKRLDWAGEVSALRRGLVDVAFIWLPADLTGLTAEVVCQEPRVVGMAADHRLAGQRQVELADLRGEPMPWARQAPKSWIDWWAVSPRPDGSEPVFGPPNDNVEELLEYVAAGPGICIVPQSIAEYYPRPGLVWLPLVDAEPLRVAIGWPTASRNPLVAEFAALVRELSTEQEPVRPTCAHG</sequence>
<dbReference type="Pfam" id="PF00126">
    <property type="entry name" value="HTH_1"/>
    <property type="match status" value="1"/>
</dbReference>
<dbReference type="CDD" id="cd08414">
    <property type="entry name" value="PBP2_LTTR_aromatics_like"/>
    <property type="match status" value="1"/>
</dbReference>
<protein>
    <submittedName>
        <fullName evidence="6">LysR family transcriptional regulator</fullName>
    </submittedName>
</protein>
<evidence type="ECO:0000256" key="1">
    <source>
        <dbReference type="ARBA" id="ARBA00009437"/>
    </source>
</evidence>
<keyword evidence="3" id="KW-0238">DNA-binding</keyword>
<dbReference type="AlphaFoldDB" id="A0A3A9YIH5"/>
<dbReference type="PANTHER" id="PTHR30346:SF0">
    <property type="entry name" value="HCA OPERON TRANSCRIPTIONAL ACTIVATOR HCAR"/>
    <property type="match status" value="1"/>
</dbReference>
<dbReference type="InterPro" id="IPR005119">
    <property type="entry name" value="LysR_subst-bd"/>
</dbReference>
<comment type="similarity">
    <text evidence="1">Belongs to the LysR transcriptional regulatory family.</text>
</comment>
<comment type="caution">
    <text evidence="6">The sequence shown here is derived from an EMBL/GenBank/DDBJ whole genome shotgun (WGS) entry which is preliminary data.</text>
</comment>
<accession>A0A3A9YIH5</accession>
<dbReference type="InterPro" id="IPR036390">
    <property type="entry name" value="WH_DNA-bd_sf"/>
</dbReference>
<gene>
    <name evidence="6" type="ORF">D7294_29880</name>
</gene>
<dbReference type="GO" id="GO:0003700">
    <property type="term" value="F:DNA-binding transcription factor activity"/>
    <property type="evidence" value="ECO:0007669"/>
    <property type="project" value="InterPro"/>
</dbReference>
<dbReference type="Pfam" id="PF03466">
    <property type="entry name" value="LysR_substrate"/>
    <property type="match status" value="1"/>
</dbReference>
<evidence type="ECO:0000259" key="5">
    <source>
        <dbReference type="PROSITE" id="PS50931"/>
    </source>
</evidence>
<dbReference type="InterPro" id="IPR000847">
    <property type="entry name" value="LysR_HTH_N"/>
</dbReference>
<evidence type="ECO:0000313" key="7">
    <source>
        <dbReference type="Proteomes" id="UP000272474"/>
    </source>
</evidence>
<dbReference type="PRINTS" id="PR00039">
    <property type="entry name" value="HTHLYSR"/>
</dbReference>
<keyword evidence="7" id="KW-1185">Reference proteome</keyword>
<dbReference type="Proteomes" id="UP000272474">
    <property type="component" value="Unassembled WGS sequence"/>
</dbReference>
<dbReference type="SUPFAM" id="SSF53850">
    <property type="entry name" value="Periplasmic binding protein-like II"/>
    <property type="match status" value="1"/>
</dbReference>
<dbReference type="RefSeq" id="WP_120684946.1">
    <property type="nucleotide sequence ID" value="NZ_RBAL01000032.1"/>
</dbReference>